<dbReference type="PANTHER" id="PTHR45947:SF3">
    <property type="entry name" value="SULFOQUINOVOSYL TRANSFERASE SQD2"/>
    <property type="match status" value="1"/>
</dbReference>
<dbReference type="InterPro" id="IPR050194">
    <property type="entry name" value="Glycosyltransferase_grp1"/>
</dbReference>
<dbReference type="Proteomes" id="UP000800984">
    <property type="component" value="Unassembled WGS sequence"/>
</dbReference>
<dbReference type="EMBL" id="JAAJBT010000002">
    <property type="protein sequence ID" value="NHM01094.1"/>
    <property type="molecule type" value="Genomic_DNA"/>
</dbReference>
<name>A0ABX0I5M0_9FLAO</name>
<dbReference type="SUPFAM" id="SSF53756">
    <property type="entry name" value="UDP-Glycosyltransferase/glycogen phosphorylase"/>
    <property type="match status" value="1"/>
</dbReference>
<dbReference type="Pfam" id="PF00534">
    <property type="entry name" value="Glycos_transf_1"/>
    <property type="match status" value="1"/>
</dbReference>
<dbReference type="InterPro" id="IPR001296">
    <property type="entry name" value="Glyco_trans_1"/>
</dbReference>
<dbReference type="RefSeq" id="WP_166076150.1">
    <property type="nucleotide sequence ID" value="NZ_JAAJBT010000002.1"/>
</dbReference>
<dbReference type="CDD" id="cd03801">
    <property type="entry name" value="GT4_PimA-like"/>
    <property type="match status" value="1"/>
</dbReference>
<reference evidence="2 3" key="1">
    <citation type="submission" date="2020-02" db="EMBL/GenBank/DDBJ databases">
        <authorList>
            <person name="Chen W.-M."/>
        </authorList>
    </citation>
    <scope>NUCLEOTIDE SEQUENCE [LARGE SCALE GENOMIC DNA]</scope>
    <source>
        <strain evidence="2 3">KDG-16</strain>
    </source>
</reference>
<sequence length="391" mass="44934">MTKVNQKYVVLHSGNRDGYKVAEALFTANKLQFLVTDDYIFRFLLKKQNSIPLTHIKTSWLAVFWLVLYKIFQKQSFQIYKDNALSVKGASVANKYQTALIAYSYYALPAFDRLNPALKKILFQLHPHPTYIQKLYQEEIEALPEAKFSLAQEHELQHSPHLEQLKEEAHRADLIFCASSFTKKTLDFDRVLAPVHVVPYGVTLSKFEYQPRVFKEDHLRVIFVGSINQRKGIYYLLAAIKQLQNENYPIHLDIFGRGILDVNLVESFQLAHCTIHIAASFEELLTGYHQSDVFILPSICEGFGQVILEAMATGLPVIATDNTSLPDLISSPSEGVVVPIRDITAIVDQLKFMYHHPSLRLEMGKQSHQIAQHYTWQAFQQQFLQKLMAYE</sequence>
<proteinExistence type="predicted"/>
<accession>A0ABX0I5M0</accession>
<dbReference type="PANTHER" id="PTHR45947">
    <property type="entry name" value="SULFOQUINOVOSYL TRANSFERASE SQD2"/>
    <property type="match status" value="1"/>
</dbReference>
<dbReference type="Gene3D" id="3.40.50.2000">
    <property type="entry name" value="Glycogen Phosphorylase B"/>
    <property type="match status" value="2"/>
</dbReference>
<keyword evidence="3" id="KW-1185">Reference proteome</keyword>
<comment type="caution">
    <text evidence="2">The sequence shown here is derived from an EMBL/GenBank/DDBJ whole genome shotgun (WGS) entry which is preliminary data.</text>
</comment>
<feature type="domain" description="Glycosyl transferase family 1" evidence="1">
    <location>
        <begin position="213"/>
        <end position="367"/>
    </location>
</feature>
<evidence type="ECO:0000259" key="1">
    <source>
        <dbReference type="Pfam" id="PF00534"/>
    </source>
</evidence>
<organism evidence="2 3">
    <name type="scientific">Flavobacterium difficile</name>
    <dbReference type="NCBI Taxonomy" id="2709659"/>
    <lineage>
        <taxon>Bacteria</taxon>
        <taxon>Pseudomonadati</taxon>
        <taxon>Bacteroidota</taxon>
        <taxon>Flavobacteriia</taxon>
        <taxon>Flavobacteriales</taxon>
        <taxon>Flavobacteriaceae</taxon>
        <taxon>Flavobacterium</taxon>
    </lineage>
</organism>
<protein>
    <submittedName>
        <fullName evidence="2">Glycosyltransferase family 4 protein</fullName>
    </submittedName>
</protein>
<gene>
    <name evidence="2" type="ORF">G4D72_03105</name>
</gene>
<evidence type="ECO:0000313" key="3">
    <source>
        <dbReference type="Proteomes" id="UP000800984"/>
    </source>
</evidence>
<evidence type="ECO:0000313" key="2">
    <source>
        <dbReference type="EMBL" id="NHM01094.1"/>
    </source>
</evidence>